<comment type="similarity">
    <text evidence="3">Belongs to the CD36 family.</text>
</comment>
<dbReference type="GO" id="GO:0005901">
    <property type="term" value="C:caveola"/>
    <property type="evidence" value="ECO:0007669"/>
    <property type="project" value="UniProtKB-SubCell"/>
</dbReference>
<evidence type="ECO:0000313" key="15">
    <source>
        <dbReference type="Proteomes" id="UP000037510"/>
    </source>
</evidence>
<evidence type="ECO:0000256" key="10">
    <source>
        <dbReference type="ARBA" id="ARBA00023180"/>
    </source>
</evidence>
<dbReference type="GO" id="GO:0005044">
    <property type="term" value="F:scavenger receptor activity"/>
    <property type="evidence" value="ECO:0007669"/>
    <property type="project" value="TreeGrafter"/>
</dbReference>
<evidence type="ECO:0000256" key="12">
    <source>
        <dbReference type="ARBA" id="ARBA00042244"/>
    </source>
</evidence>
<feature type="non-terminal residue" evidence="14">
    <location>
        <position position="1"/>
    </location>
</feature>
<evidence type="ECO:0000256" key="6">
    <source>
        <dbReference type="ARBA" id="ARBA00022989"/>
    </source>
</evidence>
<evidence type="ECO:0000256" key="1">
    <source>
        <dbReference type="ARBA" id="ARBA00004189"/>
    </source>
</evidence>
<feature type="transmembrane region" description="Helical" evidence="13">
    <location>
        <begin position="311"/>
        <end position="334"/>
    </location>
</feature>
<evidence type="ECO:0000256" key="3">
    <source>
        <dbReference type="ARBA" id="ARBA00010532"/>
    </source>
</evidence>
<accession>A0A0L7L6X6</accession>
<keyword evidence="10" id="KW-0325">Glycoprotein</keyword>
<organism evidence="14 15">
    <name type="scientific">Operophtera brumata</name>
    <name type="common">Winter moth</name>
    <name type="synonym">Phalaena brumata</name>
    <dbReference type="NCBI Taxonomy" id="104452"/>
    <lineage>
        <taxon>Eukaryota</taxon>
        <taxon>Metazoa</taxon>
        <taxon>Ecdysozoa</taxon>
        <taxon>Arthropoda</taxon>
        <taxon>Hexapoda</taxon>
        <taxon>Insecta</taxon>
        <taxon>Pterygota</taxon>
        <taxon>Neoptera</taxon>
        <taxon>Endopterygota</taxon>
        <taxon>Lepidoptera</taxon>
        <taxon>Glossata</taxon>
        <taxon>Ditrysia</taxon>
        <taxon>Geometroidea</taxon>
        <taxon>Geometridae</taxon>
        <taxon>Larentiinae</taxon>
        <taxon>Operophtera</taxon>
    </lineage>
</organism>
<evidence type="ECO:0000256" key="7">
    <source>
        <dbReference type="ARBA" id="ARBA00023136"/>
    </source>
</evidence>
<evidence type="ECO:0000256" key="5">
    <source>
        <dbReference type="ARBA" id="ARBA00022692"/>
    </source>
</evidence>
<proteinExistence type="inferred from homology"/>
<reference evidence="14 15" key="1">
    <citation type="journal article" date="2015" name="Genome Biol. Evol.">
        <title>The genome of winter moth (Operophtera brumata) provides a genomic perspective on sexual dimorphism and phenology.</title>
        <authorList>
            <person name="Derks M.F."/>
            <person name="Smit S."/>
            <person name="Salis L."/>
            <person name="Schijlen E."/>
            <person name="Bossers A."/>
            <person name="Mateman C."/>
            <person name="Pijl A.S."/>
            <person name="de Ridder D."/>
            <person name="Groenen M.A."/>
            <person name="Visser M.E."/>
            <person name="Megens H.J."/>
        </authorList>
    </citation>
    <scope>NUCLEOTIDE SEQUENCE [LARGE SCALE GENOMIC DNA]</scope>
    <source>
        <strain evidence="14">WM2013NL</strain>
        <tissue evidence="14">Head and thorax</tissue>
    </source>
</reference>
<dbReference type="Pfam" id="PF01130">
    <property type="entry name" value="CD36"/>
    <property type="match status" value="2"/>
</dbReference>
<dbReference type="InterPro" id="IPR002159">
    <property type="entry name" value="CD36_fam"/>
</dbReference>
<evidence type="ECO:0000256" key="11">
    <source>
        <dbReference type="ARBA" id="ARBA00040821"/>
    </source>
</evidence>
<evidence type="ECO:0000256" key="2">
    <source>
        <dbReference type="ARBA" id="ARBA00004651"/>
    </source>
</evidence>
<protein>
    <recommendedName>
        <fullName evidence="11">Scavenger receptor class B member 1</fullName>
    </recommendedName>
    <alternativeName>
        <fullName evidence="12">SR-BI</fullName>
    </alternativeName>
</protein>
<keyword evidence="15" id="KW-1185">Reference proteome</keyword>
<evidence type="ECO:0000256" key="9">
    <source>
        <dbReference type="ARBA" id="ARBA00023170"/>
    </source>
</evidence>
<evidence type="ECO:0000313" key="14">
    <source>
        <dbReference type="EMBL" id="KOB71099.1"/>
    </source>
</evidence>
<sequence length="429" mass="49265">YLDMKEGSFLYKMWEAPPYQLYSEVWVYNYTNVQEYLDGTDDKLKIKEVGPFRFREIRVNENMTIDKERGVLRINPKITLKFLREESVADLEDVYVYVPNIALIAISTLAADRLSYLVNAGAYYSMSALGSKLFSKLTVQELFWGYKDPLVSIANTFFYAVRPERAEIEMRDPATKYSIRTWNDIQGLPEQGFKTYNTRYTIAKTAFSKTSKYACNCTQNCLPEGFVDVSKCYYGFPIALSKPHFIDVDPKQLSHFEGMTPDPIKYASYLEVEPVNLAVRSSSGNPITKPLKDKYCDGPPSEILSLLRLRFIIAPPLVITLTVVLFVAGLVLTLQGLHRIWKPRYKLIESKTPAPVRKISKERRVSVERKISMERKRSMERRKSNVILNMVTDNIMFRNDDDDLAKEAVSLLAIAEDDNDDVQDLAFSD</sequence>
<dbReference type="PANTHER" id="PTHR11923">
    <property type="entry name" value="SCAVENGER RECEPTOR CLASS B TYPE-1 SR-B1"/>
    <property type="match status" value="1"/>
</dbReference>
<name>A0A0L7L6X6_OPEBR</name>
<evidence type="ECO:0000256" key="4">
    <source>
        <dbReference type="ARBA" id="ARBA00022475"/>
    </source>
</evidence>
<keyword evidence="5 13" id="KW-0812">Transmembrane</keyword>
<dbReference type="AlphaFoldDB" id="A0A0L7L6X6"/>
<dbReference type="PANTHER" id="PTHR11923:SF110">
    <property type="entry name" value="SCAVENGER RECEPTOR CLASS B MEMBER 1"/>
    <property type="match status" value="1"/>
</dbReference>
<keyword evidence="7 13" id="KW-0472">Membrane</keyword>
<gene>
    <name evidence="14" type="ORF">OBRU01_15030</name>
</gene>
<comment type="caution">
    <text evidence="14">The sequence shown here is derived from an EMBL/GenBank/DDBJ whole genome shotgun (WGS) entry which is preliminary data.</text>
</comment>
<keyword evidence="8" id="KW-1015">Disulfide bond</keyword>
<evidence type="ECO:0000256" key="13">
    <source>
        <dbReference type="SAM" id="Phobius"/>
    </source>
</evidence>
<dbReference type="EMBL" id="JTDY01002610">
    <property type="protein sequence ID" value="KOB71099.1"/>
    <property type="molecule type" value="Genomic_DNA"/>
</dbReference>
<dbReference type="GO" id="GO:0005737">
    <property type="term" value="C:cytoplasm"/>
    <property type="evidence" value="ECO:0007669"/>
    <property type="project" value="TreeGrafter"/>
</dbReference>
<keyword evidence="4" id="KW-1003">Cell membrane</keyword>
<evidence type="ECO:0000256" key="8">
    <source>
        <dbReference type="ARBA" id="ARBA00023157"/>
    </source>
</evidence>
<keyword evidence="6 13" id="KW-1133">Transmembrane helix</keyword>
<keyword evidence="9 14" id="KW-0675">Receptor</keyword>
<comment type="subcellular location">
    <subcellularLocation>
        <location evidence="2">Cell membrane</location>
        <topology evidence="2">Multi-pass membrane protein</topology>
    </subcellularLocation>
    <subcellularLocation>
        <location evidence="1">Membrane</location>
        <location evidence="1">Caveola</location>
        <topology evidence="1">Multi-pass membrane protein</topology>
    </subcellularLocation>
</comment>
<dbReference type="Proteomes" id="UP000037510">
    <property type="component" value="Unassembled WGS sequence"/>
</dbReference>
<dbReference type="PRINTS" id="PR01609">
    <property type="entry name" value="CD36FAMILY"/>
</dbReference>
<dbReference type="STRING" id="104452.A0A0L7L6X6"/>